<evidence type="ECO:0000259" key="12">
    <source>
        <dbReference type="PROSITE" id="PS51321"/>
    </source>
</evidence>
<reference evidence="13 14" key="1">
    <citation type="submission" date="2018-08" db="EMBL/GenBank/DDBJ databases">
        <title>Aphanomyces genome sequencing and annotation.</title>
        <authorList>
            <person name="Minardi D."/>
            <person name="Oidtmann B."/>
            <person name="Van Der Giezen M."/>
            <person name="Studholme D.J."/>
        </authorList>
    </citation>
    <scope>NUCLEOTIDE SEQUENCE [LARGE SCALE GENOMIC DNA]</scope>
    <source>
        <strain evidence="13 14">NJM0002</strain>
    </source>
</reference>
<feature type="binding site" evidence="8">
    <location>
        <position position="823"/>
    </location>
    <ligand>
        <name>substrate</name>
    </ligand>
</feature>
<evidence type="ECO:0000256" key="9">
    <source>
        <dbReference type="RuleBase" id="RU003653"/>
    </source>
</evidence>
<dbReference type="PRINTS" id="PR00599">
    <property type="entry name" value="MAPEPTIDASE"/>
</dbReference>
<dbReference type="AlphaFoldDB" id="A0A418B3Y8"/>
<comment type="caution">
    <text evidence="13">The sequence shown here is derived from an EMBL/GenBank/DDBJ whole genome shotgun (WGS) entry which is preliminary data.</text>
</comment>
<keyword evidence="2" id="KW-0963">Cytoplasm</keyword>
<dbReference type="HAMAP" id="MF_01974">
    <property type="entry name" value="MetAP_1"/>
    <property type="match status" value="1"/>
</dbReference>
<dbReference type="Proteomes" id="UP000285060">
    <property type="component" value="Unassembled WGS sequence"/>
</dbReference>
<feature type="binding site" evidence="8">
    <location>
        <position position="840"/>
    </location>
    <ligand>
        <name>a divalent metal cation</name>
        <dbReference type="ChEBI" id="CHEBI:60240"/>
        <label>1</label>
    </ligand>
</feature>
<evidence type="ECO:0000256" key="1">
    <source>
        <dbReference type="ARBA" id="ARBA00022438"/>
    </source>
</evidence>
<dbReference type="GO" id="GO:0005829">
    <property type="term" value="C:cytosol"/>
    <property type="evidence" value="ECO:0007669"/>
    <property type="project" value="TreeGrafter"/>
</dbReference>
<feature type="binding site" evidence="8">
    <location>
        <position position="978"/>
    </location>
    <ligand>
        <name>a divalent metal cation</name>
        <dbReference type="ChEBI" id="CHEBI:60240"/>
        <label>1</label>
    </ligand>
</feature>
<dbReference type="Gene3D" id="1.10.472.30">
    <property type="entry name" value="Transcription elongation factor S-II, central domain"/>
    <property type="match status" value="1"/>
</dbReference>
<keyword evidence="4 8" id="KW-0479">Metal-binding</keyword>
<gene>
    <name evidence="13" type="ORF">DYB32_002594</name>
</gene>
<evidence type="ECO:0000313" key="13">
    <source>
        <dbReference type="EMBL" id="RHY32607.1"/>
    </source>
</evidence>
<evidence type="ECO:0000256" key="10">
    <source>
        <dbReference type="SAM" id="Coils"/>
    </source>
</evidence>
<dbReference type="NCBIfam" id="TIGR00500">
    <property type="entry name" value="met_pdase_I"/>
    <property type="match status" value="1"/>
</dbReference>
<evidence type="ECO:0000256" key="5">
    <source>
        <dbReference type="ARBA" id="ARBA00022771"/>
    </source>
</evidence>
<feature type="region of interest" description="Disordered" evidence="11">
    <location>
        <begin position="376"/>
        <end position="518"/>
    </location>
</feature>
<evidence type="ECO:0000256" key="4">
    <source>
        <dbReference type="ARBA" id="ARBA00022723"/>
    </source>
</evidence>
<dbReference type="Pfam" id="PF07500">
    <property type="entry name" value="TFIIS_M"/>
    <property type="match status" value="1"/>
</dbReference>
<keyword evidence="14" id="KW-1185">Reference proteome</keyword>
<evidence type="ECO:0000256" key="7">
    <source>
        <dbReference type="ARBA" id="ARBA00022833"/>
    </source>
</evidence>
<dbReference type="CDD" id="cd01086">
    <property type="entry name" value="MetAP1"/>
    <property type="match status" value="1"/>
</dbReference>
<dbReference type="Pfam" id="PF15801">
    <property type="entry name" value="zf-C6H2"/>
    <property type="match status" value="1"/>
</dbReference>
<dbReference type="Gene3D" id="3.90.230.10">
    <property type="entry name" value="Creatinase/methionine aminopeptidase superfamily"/>
    <property type="match status" value="1"/>
</dbReference>
<dbReference type="SUPFAM" id="SSF55920">
    <property type="entry name" value="Creatinase/aminopeptidase"/>
    <property type="match status" value="1"/>
</dbReference>
<dbReference type="VEuPathDB" id="FungiDB:H310_03990"/>
<keyword evidence="5" id="KW-0863">Zinc-finger</keyword>
<dbReference type="InterPro" id="IPR003618">
    <property type="entry name" value="TFIIS_cen_dom"/>
</dbReference>
<feature type="compositionally biased region" description="Pro residues" evidence="11">
    <location>
        <begin position="406"/>
        <end position="417"/>
    </location>
</feature>
<feature type="binding site" evidence="8">
    <location>
        <position position="914"/>
    </location>
    <ligand>
        <name>a divalent metal cation</name>
        <dbReference type="ChEBI" id="CHEBI:60240"/>
        <label>2</label>
        <note>catalytic</note>
    </ligand>
</feature>
<sequence length="1011" mass="112915">MEKGDFLVGMNNMNLVVDDLSLADVTSRVQTLPRPSYLQFVRLHKGATNEVQHRLRQIQKQADILEKQRHVLHNRALEFHVSVREDKVIKALLERQSEILAFVTRKVVWMKGGVNLSREHRLMDKMKMWMTLQLEKKLPVVPKPASISVVSEPRSSAPAIVPLSPRSSGMAKVIAPSKWPQQHVHFPVRNLWWIDDFPTVDLVWFGKEKEKNFNSLLKWYEDALQNDVSLATAKVLSEQIVKSLVRHWIDVRNSNTSVDPQKLRRDFLDHARQLKANLQANPNLRADIVQEVITPEALMTMSKDDMASPELFQQRQELQQSAMRQTILQPMEGNVLIKTRDGFREVPVPVTVAGSTIDIPETLSQYGNLQPDVLSQPTNVDSKGPAVATPTGPSTTKEMARHEPTPQVPPKPFPPTSFVPGHPQNVDAMRMNHDKDRMHQANSHIKPLPKRASPLPIPVPVSRPAASTAPPIKRHRSIDATSIKKTGSPLKRTRSTDDQTMRASQPQGPRPAPTTWKVNAPVVPSPAALAMDMSSLPNLTPSIEVQQTRGFIREIFTNQKSVIANVTKLIQVGNILGQQSVAPEIIFTVQSTPEKGASMGQVKQNGVKAFVEAIENLRKVFVQVVEKYWSNRQRGMDKVPAAQELVQSFPDVMVCPTCKKIGVPPGISSFCTQDCFKQYWPHHKGLHKMFTVDPSTKADKFFGYKFSGSLRPGVVSPMRTVPDHIARPDYWSSGQPVSEQQADRSGKIPVYTAQEIEGIRLACRLGREVLDIAGRAIRVGMTTDEIDVIVHEACIERGCYPSPLNYYNFPKSVCTSVNEVICHGIPDSRPLEDGDILNIDITVYKDGFHGDLNDTFLVGKVDADGVRLVKTAFDCLATAIAMVKPGTMYRDLGREITAVAEEQGFSVVKTYCGHGIGSLFHTTPNVPHYAKNKAVGIMKPGHIFTIEPMINIGSWRDGRWPDDWTAVTVDGTRSAQFEHTILVTETGYEILTARENEPVMTWDLAKVQRGL</sequence>
<protein>
    <recommendedName>
        <fullName evidence="9">Methionine aminopeptidase</fullName>
        <ecNumber evidence="9">3.4.11.18</ecNumber>
    </recommendedName>
</protein>
<feature type="coiled-coil region" evidence="10">
    <location>
        <begin position="48"/>
        <end position="75"/>
    </location>
</feature>
<comment type="catalytic activity">
    <reaction evidence="8 9">
        <text>Release of N-terminal amino acids, preferentially methionine, from peptides and arylamides.</text>
        <dbReference type="EC" id="3.4.11.18"/>
    </reaction>
</comment>
<keyword evidence="1 8" id="KW-0031">Aminopeptidase</keyword>
<name>A0A418B3Y8_9STRA</name>
<evidence type="ECO:0000256" key="11">
    <source>
        <dbReference type="SAM" id="MobiDB-lite"/>
    </source>
</evidence>
<accession>A0A418B3Y8</accession>
<dbReference type="InterPro" id="IPR000994">
    <property type="entry name" value="Pept_M24"/>
</dbReference>
<dbReference type="InterPro" id="IPR036005">
    <property type="entry name" value="Creatinase/aminopeptidase-like"/>
</dbReference>
<dbReference type="GO" id="GO:0006508">
    <property type="term" value="P:proteolysis"/>
    <property type="evidence" value="ECO:0007669"/>
    <property type="project" value="UniProtKB-KW"/>
</dbReference>
<dbReference type="EMBL" id="QUSY01000125">
    <property type="protein sequence ID" value="RHY32607.1"/>
    <property type="molecule type" value="Genomic_DNA"/>
</dbReference>
<organism evidence="13 14">
    <name type="scientific">Aphanomyces invadans</name>
    <dbReference type="NCBI Taxonomy" id="157072"/>
    <lineage>
        <taxon>Eukaryota</taxon>
        <taxon>Sar</taxon>
        <taxon>Stramenopiles</taxon>
        <taxon>Oomycota</taxon>
        <taxon>Saprolegniomycetes</taxon>
        <taxon>Saprolegniales</taxon>
        <taxon>Verrucalvaceae</taxon>
        <taxon>Aphanomyces</taxon>
    </lineage>
</organism>
<dbReference type="PANTHER" id="PTHR43330">
    <property type="entry name" value="METHIONINE AMINOPEPTIDASE"/>
    <property type="match status" value="1"/>
</dbReference>
<dbReference type="PANTHER" id="PTHR43330:SF7">
    <property type="entry name" value="METHIONINE AMINOPEPTIDASE 1"/>
    <property type="match status" value="1"/>
</dbReference>
<evidence type="ECO:0000256" key="3">
    <source>
        <dbReference type="ARBA" id="ARBA00022670"/>
    </source>
</evidence>
<keyword evidence="10" id="KW-0175">Coiled coil</keyword>
<keyword evidence="6 8" id="KW-0378">Hydrolase</keyword>
<dbReference type="GO" id="GO:0008270">
    <property type="term" value="F:zinc ion binding"/>
    <property type="evidence" value="ECO:0007669"/>
    <property type="project" value="UniProtKB-KW"/>
</dbReference>
<feature type="binding site" evidence="8">
    <location>
        <position position="947"/>
    </location>
    <ligand>
        <name>a divalent metal cation</name>
        <dbReference type="ChEBI" id="CHEBI:60240"/>
        <label>2</label>
        <note>catalytic</note>
    </ligand>
</feature>
<dbReference type="InterPro" id="IPR002467">
    <property type="entry name" value="Pept_M24A_MAP1"/>
</dbReference>
<dbReference type="PROSITE" id="PS51321">
    <property type="entry name" value="TFIIS_CENTRAL"/>
    <property type="match status" value="1"/>
</dbReference>
<feature type="binding site" evidence="8">
    <location>
        <position position="978"/>
    </location>
    <ligand>
        <name>a divalent metal cation</name>
        <dbReference type="ChEBI" id="CHEBI:60240"/>
        <label>2</label>
        <note>catalytic</note>
    </ligand>
</feature>
<comment type="cofactor">
    <cofactor evidence="8">
        <name>Co(2+)</name>
        <dbReference type="ChEBI" id="CHEBI:48828"/>
    </cofactor>
    <cofactor evidence="8">
        <name>Zn(2+)</name>
        <dbReference type="ChEBI" id="CHEBI:29105"/>
    </cofactor>
    <cofactor evidence="8">
        <name>Mn(2+)</name>
        <dbReference type="ChEBI" id="CHEBI:29035"/>
    </cofactor>
    <cofactor evidence="8">
        <name>Fe(2+)</name>
        <dbReference type="ChEBI" id="CHEBI:29033"/>
    </cofactor>
    <text evidence="8">Binds 2 divalent metal cations per subunit. Has a high-affinity and a low affinity metal-binding site. The true nature of the physiological cofactor is under debate. The enzyme is active with cobalt, zinc, manganese or divalent iron ions. Most likely, methionine aminopeptidases function as mononuclear Fe(2+)-metalloproteases under physiological conditions, and the catalytically relevant metal-binding site has been assigned to the histidine-containing high-affinity site.</text>
</comment>
<evidence type="ECO:0000256" key="2">
    <source>
        <dbReference type="ARBA" id="ARBA00022490"/>
    </source>
</evidence>
<evidence type="ECO:0000313" key="14">
    <source>
        <dbReference type="Proteomes" id="UP000285060"/>
    </source>
</evidence>
<feature type="compositionally biased region" description="Basic and acidic residues" evidence="11">
    <location>
        <begin position="430"/>
        <end position="439"/>
    </location>
</feature>
<comment type="similarity">
    <text evidence="8">Belongs to the peptidase M24A family. Methionine aminopeptidase type 1 subfamily.</text>
</comment>
<dbReference type="VEuPathDB" id="FungiDB:H310_01662"/>
<feature type="binding site" evidence="8">
    <location>
        <position position="921"/>
    </location>
    <ligand>
        <name>substrate</name>
    </ligand>
</feature>
<dbReference type="Pfam" id="PF00557">
    <property type="entry name" value="Peptidase_M24"/>
    <property type="match status" value="1"/>
</dbReference>
<dbReference type="InterPro" id="IPR001714">
    <property type="entry name" value="Pept_M24_MAP"/>
</dbReference>
<dbReference type="GO" id="GO:0070006">
    <property type="term" value="F:metalloaminopeptidase activity"/>
    <property type="evidence" value="ECO:0007669"/>
    <property type="project" value="UniProtKB-UniRule"/>
</dbReference>
<keyword evidence="3 8" id="KW-0645">Protease</keyword>
<feature type="binding site" evidence="8">
    <location>
        <position position="851"/>
    </location>
    <ligand>
        <name>a divalent metal cation</name>
        <dbReference type="ChEBI" id="CHEBI:60240"/>
        <label>2</label>
        <note>catalytic</note>
    </ligand>
</feature>
<dbReference type="PROSITE" id="PS00680">
    <property type="entry name" value="MAP_1"/>
    <property type="match status" value="1"/>
</dbReference>
<evidence type="ECO:0000256" key="6">
    <source>
        <dbReference type="ARBA" id="ARBA00022801"/>
    </source>
</evidence>
<evidence type="ECO:0000256" key="8">
    <source>
        <dbReference type="HAMAP-Rule" id="MF_03174"/>
    </source>
</evidence>
<dbReference type="GO" id="GO:0006351">
    <property type="term" value="P:DNA-templated transcription"/>
    <property type="evidence" value="ECO:0007669"/>
    <property type="project" value="InterPro"/>
</dbReference>
<dbReference type="GO" id="GO:0004239">
    <property type="term" value="F:initiator methionyl aminopeptidase activity"/>
    <property type="evidence" value="ECO:0007669"/>
    <property type="project" value="UniProtKB-UniRule"/>
</dbReference>
<feature type="binding site" evidence="8">
    <location>
        <position position="851"/>
    </location>
    <ligand>
        <name>a divalent metal cation</name>
        <dbReference type="ChEBI" id="CHEBI:60240"/>
        <label>1</label>
    </ligand>
</feature>
<dbReference type="InterPro" id="IPR036575">
    <property type="entry name" value="TFIIS_cen_dom_sf"/>
</dbReference>
<dbReference type="EC" id="3.4.11.18" evidence="9"/>
<comment type="function">
    <text evidence="9">Cotranslationally removes the N-terminal methionine from nascent proteins. The N-terminal methionine is often cleaved when the second residue in the primary sequence is small and uncharged (Met-Ala-, Cys, Gly, Pro, Ser, Thr, or Val).</text>
</comment>
<dbReference type="SUPFAM" id="SSF46942">
    <property type="entry name" value="Elongation factor TFIIS domain 2"/>
    <property type="match status" value="1"/>
</dbReference>
<proteinExistence type="inferred from homology"/>
<dbReference type="InterPro" id="IPR031615">
    <property type="entry name" value="Zfn-C6H2"/>
</dbReference>
<keyword evidence="7" id="KW-0862">Zinc</keyword>
<feature type="domain" description="TFIIS central" evidence="12">
    <location>
        <begin position="208"/>
        <end position="334"/>
    </location>
</feature>